<reference evidence="2" key="2">
    <citation type="submission" date="2020-11" db="EMBL/GenBank/DDBJ databases">
        <authorList>
            <person name="McCartney M.A."/>
            <person name="Auch B."/>
            <person name="Kono T."/>
            <person name="Mallez S."/>
            <person name="Becker A."/>
            <person name="Gohl D.M."/>
            <person name="Silverstein K.A.T."/>
            <person name="Koren S."/>
            <person name="Bechman K.B."/>
            <person name="Herman A."/>
            <person name="Abrahante J.E."/>
            <person name="Garbe J."/>
        </authorList>
    </citation>
    <scope>NUCLEOTIDE SEQUENCE</scope>
    <source>
        <strain evidence="2">Duluth1</strain>
        <tissue evidence="2">Whole animal</tissue>
    </source>
</reference>
<keyword evidence="3" id="KW-1185">Reference proteome</keyword>
<name>A0A9D4JJ53_DREPO</name>
<dbReference type="Proteomes" id="UP000828390">
    <property type="component" value="Unassembled WGS sequence"/>
</dbReference>
<organism evidence="2 3">
    <name type="scientific">Dreissena polymorpha</name>
    <name type="common">Zebra mussel</name>
    <name type="synonym">Mytilus polymorpha</name>
    <dbReference type="NCBI Taxonomy" id="45954"/>
    <lineage>
        <taxon>Eukaryota</taxon>
        <taxon>Metazoa</taxon>
        <taxon>Spiralia</taxon>
        <taxon>Lophotrochozoa</taxon>
        <taxon>Mollusca</taxon>
        <taxon>Bivalvia</taxon>
        <taxon>Autobranchia</taxon>
        <taxon>Heteroconchia</taxon>
        <taxon>Euheterodonta</taxon>
        <taxon>Imparidentia</taxon>
        <taxon>Neoheterodontei</taxon>
        <taxon>Myida</taxon>
        <taxon>Dreissenoidea</taxon>
        <taxon>Dreissenidae</taxon>
        <taxon>Dreissena</taxon>
    </lineage>
</organism>
<sequence length="200" mass="24016">MEEYYKAKQEKDKDTSAWGIRLEELLQKAIDRGELQQYRKEKMLKTRFWKHLGNTELKNATRMFYKYGCTFEELRQKVRKEEQELKNAKEPEHPKQVNVHQMNNHLKIVHDLKEQMKEVEKKINTLTQERQKQNDQGNTRTWNNSGQSYRGYRCNTNFRSRGGYRTRNGRFSHGYRGNQENIGASGNRKNNNNNRTQNLN</sequence>
<protein>
    <submittedName>
        <fullName evidence="2">Uncharacterized protein</fullName>
    </submittedName>
</protein>
<gene>
    <name evidence="2" type="ORF">DPMN_139073</name>
</gene>
<evidence type="ECO:0000313" key="2">
    <source>
        <dbReference type="EMBL" id="KAH3810678.1"/>
    </source>
</evidence>
<evidence type="ECO:0000313" key="3">
    <source>
        <dbReference type="Proteomes" id="UP000828390"/>
    </source>
</evidence>
<dbReference type="AlphaFoldDB" id="A0A9D4JJ53"/>
<feature type="compositionally biased region" description="Low complexity" evidence="1">
    <location>
        <begin position="187"/>
        <end position="200"/>
    </location>
</feature>
<reference evidence="2" key="1">
    <citation type="journal article" date="2019" name="bioRxiv">
        <title>The Genome of the Zebra Mussel, Dreissena polymorpha: A Resource for Invasive Species Research.</title>
        <authorList>
            <person name="McCartney M.A."/>
            <person name="Auch B."/>
            <person name="Kono T."/>
            <person name="Mallez S."/>
            <person name="Zhang Y."/>
            <person name="Obille A."/>
            <person name="Becker A."/>
            <person name="Abrahante J.E."/>
            <person name="Garbe J."/>
            <person name="Badalamenti J.P."/>
            <person name="Herman A."/>
            <person name="Mangelson H."/>
            <person name="Liachko I."/>
            <person name="Sullivan S."/>
            <person name="Sone E.D."/>
            <person name="Koren S."/>
            <person name="Silverstein K.A.T."/>
            <person name="Beckman K.B."/>
            <person name="Gohl D.M."/>
        </authorList>
    </citation>
    <scope>NUCLEOTIDE SEQUENCE</scope>
    <source>
        <strain evidence="2">Duluth1</strain>
        <tissue evidence="2">Whole animal</tissue>
    </source>
</reference>
<comment type="caution">
    <text evidence="2">The sequence shown here is derived from an EMBL/GenBank/DDBJ whole genome shotgun (WGS) entry which is preliminary data.</text>
</comment>
<accession>A0A9D4JJ53</accession>
<evidence type="ECO:0000256" key="1">
    <source>
        <dbReference type="SAM" id="MobiDB-lite"/>
    </source>
</evidence>
<feature type="region of interest" description="Disordered" evidence="1">
    <location>
        <begin position="127"/>
        <end position="200"/>
    </location>
</feature>
<dbReference type="EMBL" id="JAIWYP010000006">
    <property type="protein sequence ID" value="KAH3810678.1"/>
    <property type="molecule type" value="Genomic_DNA"/>
</dbReference>
<feature type="compositionally biased region" description="Polar residues" evidence="1">
    <location>
        <begin position="134"/>
        <end position="159"/>
    </location>
</feature>
<proteinExistence type="predicted"/>